<protein>
    <submittedName>
        <fullName evidence="1">Uncharacterized protein</fullName>
    </submittedName>
</protein>
<reference evidence="1" key="1">
    <citation type="submission" date="2014-09" db="EMBL/GenBank/DDBJ databases">
        <authorList>
            <person name="Magalhaes I.L.F."/>
            <person name="Oliveira U."/>
            <person name="Santos F.R."/>
            <person name="Vidigal T.H.D.A."/>
            <person name="Brescovit A.D."/>
            <person name="Santos A.J."/>
        </authorList>
    </citation>
    <scope>NUCLEOTIDE SEQUENCE</scope>
    <source>
        <tissue evidence="1">Shoot tissue taken approximately 20 cm above the soil surface</tissue>
    </source>
</reference>
<sequence length="37" mass="4367">MISNEFYWKASLARPLRKLSFVVWKNLFICAFACPCL</sequence>
<organism evidence="1">
    <name type="scientific">Arundo donax</name>
    <name type="common">Giant reed</name>
    <name type="synonym">Donax arundinaceus</name>
    <dbReference type="NCBI Taxonomy" id="35708"/>
    <lineage>
        <taxon>Eukaryota</taxon>
        <taxon>Viridiplantae</taxon>
        <taxon>Streptophyta</taxon>
        <taxon>Embryophyta</taxon>
        <taxon>Tracheophyta</taxon>
        <taxon>Spermatophyta</taxon>
        <taxon>Magnoliopsida</taxon>
        <taxon>Liliopsida</taxon>
        <taxon>Poales</taxon>
        <taxon>Poaceae</taxon>
        <taxon>PACMAD clade</taxon>
        <taxon>Arundinoideae</taxon>
        <taxon>Arundineae</taxon>
        <taxon>Arundo</taxon>
    </lineage>
</organism>
<dbReference type="AlphaFoldDB" id="A0A0A9DK29"/>
<accession>A0A0A9DK29</accession>
<dbReference type="EMBL" id="GBRH01211875">
    <property type="protein sequence ID" value="JAD86020.1"/>
    <property type="molecule type" value="Transcribed_RNA"/>
</dbReference>
<evidence type="ECO:0000313" key="1">
    <source>
        <dbReference type="EMBL" id="JAD86020.1"/>
    </source>
</evidence>
<name>A0A0A9DK29_ARUDO</name>
<reference evidence="1" key="2">
    <citation type="journal article" date="2015" name="Data Brief">
        <title>Shoot transcriptome of the giant reed, Arundo donax.</title>
        <authorList>
            <person name="Barrero R.A."/>
            <person name="Guerrero F.D."/>
            <person name="Moolhuijzen P."/>
            <person name="Goolsby J.A."/>
            <person name="Tidwell J."/>
            <person name="Bellgard S.E."/>
            <person name="Bellgard M.I."/>
        </authorList>
    </citation>
    <scope>NUCLEOTIDE SEQUENCE</scope>
    <source>
        <tissue evidence="1">Shoot tissue taken approximately 20 cm above the soil surface</tissue>
    </source>
</reference>
<proteinExistence type="predicted"/>